<dbReference type="Proteomes" id="UP001172159">
    <property type="component" value="Unassembled WGS sequence"/>
</dbReference>
<feature type="region of interest" description="Disordered" evidence="1">
    <location>
        <begin position="1"/>
        <end position="154"/>
    </location>
</feature>
<evidence type="ECO:0000256" key="1">
    <source>
        <dbReference type="SAM" id="MobiDB-lite"/>
    </source>
</evidence>
<dbReference type="EMBL" id="JAUKTV010000009">
    <property type="protein sequence ID" value="KAK0729134.1"/>
    <property type="molecule type" value="Genomic_DNA"/>
</dbReference>
<feature type="compositionally biased region" description="Basic and acidic residues" evidence="1">
    <location>
        <begin position="49"/>
        <end position="89"/>
    </location>
</feature>
<accession>A0AA40B7L4</accession>
<organism evidence="2 3">
    <name type="scientific">Apiosordaria backusii</name>
    <dbReference type="NCBI Taxonomy" id="314023"/>
    <lineage>
        <taxon>Eukaryota</taxon>
        <taxon>Fungi</taxon>
        <taxon>Dikarya</taxon>
        <taxon>Ascomycota</taxon>
        <taxon>Pezizomycotina</taxon>
        <taxon>Sordariomycetes</taxon>
        <taxon>Sordariomycetidae</taxon>
        <taxon>Sordariales</taxon>
        <taxon>Lasiosphaeriaceae</taxon>
        <taxon>Apiosordaria</taxon>
    </lineage>
</organism>
<evidence type="ECO:0000313" key="2">
    <source>
        <dbReference type="EMBL" id="KAK0729134.1"/>
    </source>
</evidence>
<comment type="caution">
    <text evidence="2">The sequence shown here is derived from an EMBL/GenBank/DDBJ whole genome shotgun (WGS) entry which is preliminary data.</text>
</comment>
<dbReference type="AlphaFoldDB" id="A0AA40B7L4"/>
<feature type="compositionally biased region" description="Basic and acidic residues" evidence="1">
    <location>
        <begin position="99"/>
        <end position="108"/>
    </location>
</feature>
<gene>
    <name evidence="2" type="ORF">B0T21DRAFT_394475</name>
</gene>
<feature type="compositionally biased region" description="Basic and acidic residues" evidence="1">
    <location>
        <begin position="129"/>
        <end position="144"/>
    </location>
</feature>
<proteinExistence type="predicted"/>
<protein>
    <submittedName>
        <fullName evidence="2">Uncharacterized protein</fullName>
    </submittedName>
</protein>
<keyword evidence="3" id="KW-1185">Reference proteome</keyword>
<evidence type="ECO:0000313" key="3">
    <source>
        <dbReference type="Proteomes" id="UP001172159"/>
    </source>
</evidence>
<name>A0AA40B7L4_9PEZI</name>
<reference evidence="2" key="1">
    <citation type="submission" date="2023-06" db="EMBL/GenBank/DDBJ databases">
        <title>Genome-scale phylogeny and comparative genomics of the fungal order Sordariales.</title>
        <authorList>
            <consortium name="Lawrence Berkeley National Laboratory"/>
            <person name="Hensen N."/>
            <person name="Bonometti L."/>
            <person name="Westerberg I."/>
            <person name="Brannstrom I.O."/>
            <person name="Guillou S."/>
            <person name="Cros-Aarteil S."/>
            <person name="Calhoun S."/>
            <person name="Haridas S."/>
            <person name="Kuo A."/>
            <person name="Mondo S."/>
            <person name="Pangilinan J."/>
            <person name="Riley R."/>
            <person name="Labutti K."/>
            <person name="Andreopoulos B."/>
            <person name="Lipzen A."/>
            <person name="Chen C."/>
            <person name="Yanf M."/>
            <person name="Daum C."/>
            <person name="Ng V."/>
            <person name="Clum A."/>
            <person name="Steindorff A."/>
            <person name="Ohm R."/>
            <person name="Martin F."/>
            <person name="Silar P."/>
            <person name="Natvig D."/>
            <person name="Lalanne C."/>
            <person name="Gautier V."/>
            <person name="Ament-Velasquez S.L."/>
            <person name="Kruys A."/>
            <person name="Hutchinson M.I."/>
            <person name="Powell A.J."/>
            <person name="Barry K."/>
            <person name="Miller A.N."/>
            <person name="Grigoriev I.V."/>
            <person name="Debuchy R."/>
            <person name="Gladieux P."/>
            <person name="Thoren M.H."/>
            <person name="Johannesson H."/>
        </authorList>
    </citation>
    <scope>NUCLEOTIDE SEQUENCE</scope>
    <source>
        <strain evidence="2">CBS 540.89</strain>
    </source>
</reference>
<sequence length="174" mass="19715">MMASRSKDSLRRTTTHNPITLSRFGCSEASDAGGVHSGETKHLKRGRTTNRDEGQNREHTAGPRREHQKIARSRDFVLQEKRCRERAQEIPDNPLPRNLKRDEDEGKVSRYKRPVRRCKMDPASASSKTVDKKRSSDRRPEGQTEKTPGSEIRSGVLAATEIHSHLNCLNCCGR</sequence>
<feature type="compositionally biased region" description="Basic and acidic residues" evidence="1">
    <location>
        <begin position="1"/>
        <end position="11"/>
    </location>
</feature>